<keyword evidence="2" id="KW-1185">Reference proteome</keyword>
<gene>
    <name evidence="1" type="ORF">FHG12_11280</name>
</gene>
<organism evidence="1 2">
    <name type="scientific">Hymenobacter jejuensis</name>
    <dbReference type="NCBI Taxonomy" id="2502781"/>
    <lineage>
        <taxon>Bacteria</taxon>
        <taxon>Pseudomonadati</taxon>
        <taxon>Bacteroidota</taxon>
        <taxon>Cytophagia</taxon>
        <taxon>Cytophagales</taxon>
        <taxon>Hymenobacteraceae</taxon>
        <taxon>Hymenobacter</taxon>
    </lineage>
</organism>
<dbReference type="EMBL" id="CP040896">
    <property type="protein sequence ID" value="QDA60647.1"/>
    <property type="molecule type" value="Genomic_DNA"/>
</dbReference>
<dbReference type="RefSeq" id="WP_139515823.1">
    <property type="nucleotide sequence ID" value="NZ_CP040896.1"/>
</dbReference>
<evidence type="ECO:0000313" key="1">
    <source>
        <dbReference type="EMBL" id="QDA60647.1"/>
    </source>
</evidence>
<dbReference type="Proteomes" id="UP000305398">
    <property type="component" value="Chromosome"/>
</dbReference>
<accession>A0A5B8A0M9</accession>
<dbReference type="AlphaFoldDB" id="A0A5B8A0M9"/>
<dbReference type="OrthoDB" id="886712at2"/>
<proteinExistence type="predicted"/>
<sequence>MSDQWNLPEDDEAWTTLLRSLPQGQLEPRPFFFARLQARLATQPPLLALPTWLRRSVYAFSLAALVLALNADTALSAMP</sequence>
<dbReference type="KEGG" id="hyj:FHG12_11280"/>
<name>A0A5B8A0M9_9BACT</name>
<reference evidence="1 2" key="1">
    <citation type="submission" date="2019-06" db="EMBL/GenBank/DDBJ databases">
        <authorList>
            <person name="Srinivasan S."/>
        </authorList>
    </citation>
    <scope>NUCLEOTIDE SEQUENCE [LARGE SCALE GENOMIC DNA]</scope>
    <source>
        <strain evidence="1 2">17J68-5</strain>
    </source>
</reference>
<protein>
    <submittedName>
        <fullName evidence="1">Uncharacterized protein</fullName>
    </submittedName>
</protein>
<evidence type="ECO:0000313" key="2">
    <source>
        <dbReference type="Proteomes" id="UP000305398"/>
    </source>
</evidence>